<feature type="signal peptide" evidence="9">
    <location>
        <begin position="1"/>
        <end position="17"/>
    </location>
</feature>
<evidence type="ECO:0000256" key="5">
    <source>
        <dbReference type="ARBA" id="ARBA00023295"/>
    </source>
</evidence>
<dbReference type="InterPro" id="IPR044791">
    <property type="entry name" value="Beta-glucanase/XTH"/>
</dbReference>
<evidence type="ECO:0000256" key="6">
    <source>
        <dbReference type="ARBA" id="ARBA00038488"/>
    </source>
</evidence>
<reference evidence="11 12" key="1">
    <citation type="journal article" date="2013" name="BMC Genomics">
        <title>The miniature genome of a carnivorous plant Genlisea aurea contains a low number of genes and short non-coding sequences.</title>
        <authorList>
            <person name="Leushkin E.V."/>
            <person name="Sutormin R.A."/>
            <person name="Nabieva E.R."/>
            <person name="Penin A.A."/>
            <person name="Kondrashov A.S."/>
            <person name="Logacheva M.D."/>
        </authorList>
    </citation>
    <scope>NUCLEOTIDE SEQUENCE [LARGE SCALE GENOMIC DNA]</scope>
</reference>
<evidence type="ECO:0000256" key="7">
    <source>
        <dbReference type="PIRSR" id="PIRSR005604-1"/>
    </source>
</evidence>
<keyword evidence="1 9" id="KW-0808">Transferase</keyword>
<dbReference type="EMBL" id="AUSU01009000">
    <property type="protein sequence ID" value="EPS58669.1"/>
    <property type="molecule type" value="Genomic_DNA"/>
</dbReference>
<gene>
    <name evidence="11" type="ORF">M569_16145</name>
</gene>
<dbReference type="Gene3D" id="2.60.120.200">
    <property type="match status" value="1"/>
</dbReference>
<dbReference type="PROSITE" id="PS01034">
    <property type="entry name" value="GH16_1"/>
    <property type="match status" value="1"/>
</dbReference>
<feature type="domain" description="GH16" evidence="10">
    <location>
        <begin position="14"/>
        <end position="208"/>
    </location>
</feature>
<name>S8BWC1_9LAMI</name>
<dbReference type="Pfam" id="PF00722">
    <property type="entry name" value="Glyco_hydro_16"/>
    <property type="match status" value="1"/>
</dbReference>
<dbReference type="InterPro" id="IPR008263">
    <property type="entry name" value="GH16_AS"/>
</dbReference>
<keyword evidence="5 9" id="KW-0326">Glycosidase</keyword>
<feature type="active site" description="Proton donor" evidence="7">
    <location>
        <position position="98"/>
    </location>
</feature>
<dbReference type="GO" id="GO:0004553">
    <property type="term" value="F:hydrolase activity, hydrolyzing O-glycosyl compounds"/>
    <property type="evidence" value="ECO:0007669"/>
    <property type="project" value="InterPro"/>
</dbReference>
<evidence type="ECO:0000313" key="11">
    <source>
        <dbReference type="EMBL" id="EPS58669.1"/>
    </source>
</evidence>
<keyword evidence="9" id="KW-0961">Cell wall biogenesis/degradation</keyword>
<dbReference type="OrthoDB" id="4781at2759"/>
<evidence type="ECO:0000256" key="2">
    <source>
        <dbReference type="ARBA" id="ARBA00022801"/>
    </source>
</evidence>
<evidence type="ECO:0000256" key="8">
    <source>
        <dbReference type="PIRSR" id="PIRSR005604-2"/>
    </source>
</evidence>
<accession>S8BWC1</accession>
<comment type="function">
    <text evidence="9">Catalyzes xyloglucan endohydrolysis (XEH) and/or endotransglycosylation (XET). Cleaves and religates xyloglucan polymers, an essential constituent of the primary cell wall, and thereby participates in cell wall construction of growing tissues.</text>
</comment>
<feature type="active site" description="Nucleophile" evidence="7">
    <location>
        <position position="94"/>
    </location>
</feature>
<dbReference type="FunFam" id="2.60.120.200:FF:000025">
    <property type="entry name" value="Xyloglucan endotransglucosylase/hydrolase"/>
    <property type="match status" value="1"/>
</dbReference>
<comment type="PTM">
    <text evidence="9">Contains at least one intrachain disulfide bond essential for its enzymatic activity.</text>
</comment>
<dbReference type="PANTHER" id="PTHR31062">
    <property type="entry name" value="XYLOGLUCAN ENDOTRANSGLUCOSYLASE/HYDROLASE PROTEIN 8-RELATED"/>
    <property type="match status" value="1"/>
</dbReference>
<dbReference type="GO" id="GO:0010411">
    <property type="term" value="P:xyloglucan metabolic process"/>
    <property type="evidence" value="ECO:0007669"/>
    <property type="project" value="InterPro"/>
</dbReference>
<keyword evidence="9" id="KW-0732">Signal</keyword>
<feature type="chain" id="PRO_5005146706" description="Xyloglucan endotransglucosylase/hydrolase" evidence="9">
    <location>
        <begin position="18"/>
        <end position="273"/>
    </location>
</feature>
<dbReference type="SUPFAM" id="SSF49899">
    <property type="entry name" value="Concanavalin A-like lectins/glucanases"/>
    <property type="match status" value="1"/>
</dbReference>
<keyword evidence="9" id="KW-0052">Apoplast</keyword>
<keyword evidence="9" id="KW-0134">Cell wall</keyword>
<keyword evidence="4" id="KW-0325">Glycoprotein</keyword>
<protein>
    <recommendedName>
        <fullName evidence="9">Xyloglucan endotransglucosylase/hydrolase</fullName>
        <ecNumber evidence="9">2.4.1.207</ecNumber>
    </recommendedName>
</protein>
<keyword evidence="12" id="KW-1185">Reference proteome</keyword>
<evidence type="ECO:0000256" key="1">
    <source>
        <dbReference type="ARBA" id="ARBA00022679"/>
    </source>
</evidence>
<evidence type="ECO:0000259" key="10">
    <source>
        <dbReference type="PROSITE" id="PS51762"/>
    </source>
</evidence>
<dbReference type="InterPro" id="IPR016455">
    <property type="entry name" value="XTH"/>
</dbReference>
<dbReference type="GO" id="GO:0042546">
    <property type="term" value="P:cell wall biogenesis"/>
    <property type="evidence" value="ECO:0007669"/>
    <property type="project" value="InterPro"/>
</dbReference>
<comment type="subcellular location">
    <subcellularLocation>
        <location evidence="9">Secreted</location>
        <location evidence="9">Cell wall</location>
    </subcellularLocation>
    <subcellularLocation>
        <location evidence="9">Secreted</location>
        <location evidence="9">Extracellular space</location>
        <location evidence="9">Apoplast</location>
    </subcellularLocation>
</comment>
<feature type="glycosylation site" description="N-linked (GlcNAc...) asparagine" evidence="8">
    <location>
        <position position="102"/>
    </location>
</feature>
<evidence type="ECO:0000256" key="4">
    <source>
        <dbReference type="ARBA" id="ARBA00023180"/>
    </source>
</evidence>
<dbReference type="InterPro" id="IPR010713">
    <property type="entry name" value="XET_C"/>
</dbReference>
<dbReference type="EC" id="2.4.1.207" evidence="9"/>
<keyword evidence="3" id="KW-1015">Disulfide bond</keyword>
<comment type="caution">
    <text evidence="11">The sequence shown here is derived from an EMBL/GenBank/DDBJ whole genome shotgun (WGS) entry which is preliminary data.</text>
</comment>
<dbReference type="PRINTS" id="PR00737">
    <property type="entry name" value="GLHYDRLASE16"/>
</dbReference>
<proteinExistence type="inferred from homology"/>
<comment type="similarity">
    <text evidence="6">Belongs to the glycosyl hydrolase 16 family. XTH group 1 subfamily.</text>
</comment>
<dbReference type="InterPro" id="IPR008264">
    <property type="entry name" value="Beta_glucanase"/>
</dbReference>
<dbReference type="AlphaFoldDB" id="S8BWC1"/>
<dbReference type="Proteomes" id="UP000015453">
    <property type="component" value="Unassembled WGS sequence"/>
</dbReference>
<dbReference type="Pfam" id="PF06955">
    <property type="entry name" value="XET_C"/>
    <property type="match status" value="1"/>
</dbReference>
<organism evidence="11 12">
    <name type="scientific">Genlisea aurea</name>
    <dbReference type="NCBI Taxonomy" id="192259"/>
    <lineage>
        <taxon>Eukaryota</taxon>
        <taxon>Viridiplantae</taxon>
        <taxon>Streptophyta</taxon>
        <taxon>Embryophyta</taxon>
        <taxon>Tracheophyta</taxon>
        <taxon>Spermatophyta</taxon>
        <taxon>Magnoliopsida</taxon>
        <taxon>eudicotyledons</taxon>
        <taxon>Gunneridae</taxon>
        <taxon>Pentapetalae</taxon>
        <taxon>asterids</taxon>
        <taxon>lamiids</taxon>
        <taxon>Lamiales</taxon>
        <taxon>Lentibulariaceae</taxon>
        <taxon>Genlisea</taxon>
    </lineage>
</organism>
<evidence type="ECO:0000313" key="12">
    <source>
        <dbReference type="Proteomes" id="UP000015453"/>
    </source>
</evidence>
<dbReference type="GO" id="GO:0016762">
    <property type="term" value="F:xyloglucan:xyloglucosyl transferase activity"/>
    <property type="evidence" value="ECO:0007669"/>
    <property type="project" value="UniProtKB-EC"/>
</dbReference>
<evidence type="ECO:0000256" key="3">
    <source>
        <dbReference type="ARBA" id="ARBA00023157"/>
    </source>
</evidence>
<dbReference type="InterPro" id="IPR000757">
    <property type="entry name" value="Beta-glucanase-like"/>
</dbReference>
<dbReference type="GO" id="GO:0071555">
    <property type="term" value="P:cell wall organization"/>
    <property type="evidence" value="ECO:0007669"/>
    <property type="project" value="UniProtKB-KW"/>
</dbReference>
<dbReference type="PROSITE" id="PS51762">
    <property type="entry name" value="GH16_2"/>
    <property type="match status" value="1"/>
</dbReference>
<dbReference type="GO" id="GO:0048046">
    <property type="term" value="C:apoplast"/>
    <property type="evidence" value="ECO:0007669"/>
    <property type="project" value="UniProtKB-SubCell"/>
</dbReference>
<evidence type="ECO:0000256" key="9">
    <source>
        <dbReference type="RuleBase" id="RU361120"/>
    </source>
</evidence>
<dbReference type="InterPro" id="IPR013320">
    <property type="entry name" value="ConA-like_dom_sf"/>
</dbReference>
<keyword evidence="2 9" id="KW-0378">Hydrolase</keyword>
<sequence>MFGGFIVLALLAATALAGNFYSDVAPTFGGQRVQISDGGSVLSLSLDSSSGSGVESYNQYLYGRFDVGIKLVAGNSAGTVATFFLSSQGSDHDEIDFEFLGNASGQPYTVHTNIYTGGIGDREQQFRLWFDPTEAFHIYTILWNSHNIIFMVDGIPIRVFKNYISEGVGYPTFRPMNMLASLWDAEDWATEGGRIKTDWNAAPFTATYRNYVATGCAAGGSCDDAGGWESEVLDARGRKWIRWVQKYHMIYNYCTDVDRFPAGLPPECKLPRF</sequence>
<keyword evidence="9" id="KW-0964">Secreted</keyword>
<dbReference type="PIRSF" id="PIRSF005604">
    <property type="entry name" value="XET"/>
    <property type="match status" value="1"/>
</dbReference>